<accession>A0A8T0KGG0</accession>
<evidence type="ECO:0000313" key="3">
    <source>
        <dbReference type="Proteomes" id="UP000743370"/>
    </source>
</evidence>
<sequence>MASQVSQSKPSFSTFNGKGKPSPANDYGRGRSSYQGSQAHYQGSQARSSGEEGNKGNTHIERGKFSVSDIVGVVGADDNEVVRRL</sequence>
<dbReference type="EMBL" id="JABFOF010000004">
    <property type="protein sequence ID" value="KAG2399000.1"/>
    <property type="molecule type" value="Genomic_DNA"/>
</dbReference>
<feature type="region of interest" description="Disordered" evidence="1">
    <location>
        <begin position="1"/>
        <end position="67"/>
    </location>
</feature>
<reference evidence="2 3" key="1">
    <citation type="submission" date="2020-05" db="EMBL/GenBank/DDBJ databases">
        <title>Vigna angularis (adzuki bean) Var. LongXiaoDou No. 4 denovo assembly.</title>
        <authorList>
            <person name="Xiang H."/>
        </authorList>
    </citation>
    <scope>NUCLEOTIDE SEQUENCE [LARGE SCALE GENOMIC DNA]</scope>
    <source>
        <tissue evidence="2">Leaf</tissue>
    </source>
</reference>
<organism evidence="2 3">
    <name type="scientific">Phaseolus angularis</name>
    <name type="common">Azuki bean</name>
    <name type="synonym">Vigna angularis</name>
    <dbReference type="NCBI Taxonomy" id="3914"/>
    <lineage>
        <taxon>Eukaryota</taxon>
        <taxon>Viridiplantae</taxon>
        <taxon>Streptophyta</taxon>
        <taxon>Embryophyta</taxon>
        <taxon>Tracheophyta</taxon>
        <taxon>Spermatophyta</taxon>
        <taxon>Magnoliopsida</taxon>
        <taxon>eudicotyledons</taxon>
        <taxon>Gunneridae</taxon>
        <taxon>Pentapetalae</taxon>
        <taxon>rosids</taxon>
        <taxon>fabids</taxon>
        <taxon>Fabales</taxon>
        <taxon>Fabaceae</taxon>
        <taxon>Papilionoideae</taxon>
        <taxon>50 kb inversion clade</taxon>
        <taxon>NPAAA clade</taxon>
        <taxon>indigoferoid/millettioid clade</taxon>
        <taxon>Phaseoleae</taxon>
        <taxon>Vigna</taxon>
    </lineage>
</organism>
<evidence type="ECO:0000256" key="1">
    <source>
        <dbReference type="SAM" id="MobiDB-lite"/>
    </source>
</evidence>
<comment type="caution">
    <text evidence="2">The sequence shown here is derived from an EMBL/GenBank/DDBJ whole genome shotgun (WGS) entry which is preliminary data.</text>
</comment>
<proteinExistence type="predicted"/>
<name>A0A8T0KGG0_PHAAN</name>
<dbReference type="AlphaFoldDB" id="A0A8T0KGG0"/>
<evidence type="ECO:0000313" key="2">
    <source>
        <dbReference type="EMBL" id="KAG2399000.1"/>
    </source>
</evidence>
<feature type="compositionally biased region" description="Polar residues" evidence="1">
    <location>
        <begin position="1"/>
        <end position="16"/>
    </location>
</feature>
<protein>
    <submittedName>
        <fullName evidence="2">Uncharacterized protein</fullName>
    </submittedName>
</protein>
<feature type="compositionally biased region" description="Polar residues" evidence="1">
    <location>
        <begin position="32"/>
        <end position="48"/>
    </location>
</feature>
<feature type="compositionally biased region" description="Basic and acidic residues" evidence="1">
    <location>
        <begin position="49"/>
        <end position="64"/>
    </location>
</feature>
<dbReference type="Proteomes" id="UP000743370">
    <property type="component" value="Unassembled WGS sequence"/>
</dbReference>
<gene>
    <name evidence="2" type="ORF">HKW66_Vig0085180</name>
</gene>